<evidence type="ECO:0000256" key="1">
    <source>
        <dbReference type="ARBA" id="ARBA00022723"/>
    </source>
</evidence>
<keyword evidence="10" id="KW-1185">Reference proteome</keyword>
<name>A0AAE0WK87_9PEZI</name>
<evidence type="ECO:0000256" key="3">
    <source>
        <dbReference type="ARBA" id="ARBA00023015"/>
    </source>
</evidence>
<dbReference type="GO" id="GO:0000981">
    <property type="term" value="F:DNA-binding transcription factor activity, RNA polymerase II-specific"/>
    <property type="evidence" value="ECO:0007669"/>
    <property type="project" value="InterPro"/>
</dbReference>
<keyword evidence="6" id="KW-0539">Nucleus</keyword>
<evidence type="ECO:0000256" key="7">
    <source>
        <dbReference type="SAM" id="MobiDB-lite"/>
    </source>
</evidence>
<feature type="compositionally biased region" description="Basic and acidic residues" evidence="7">
    <location>
        <begin position="353"/>
        <end position="364"/>
    </location>
</feature>
<evidence type="ECO:0000256" key="4">
    <source>
        <dbReference type="ARBA" id="ARBA00023125"/>
    </source>
</evidence>
<dbReference type="EMBL" id="JAUTXT010000026">
    <property type="protein sequence ID" value="KAK3673247.1"/>
    <property type="molecule type" value="Genomic_DNA"/>
</dbReference>
<protein>
    <recommendedName>
        <fullName evidence="8">Zn(2)-C6 fungal-type domain-containing protein</fullName>
    </recommendedName>
</protein>
<dbReference type="AlphaFoldDB" id="A0AAE0WK87"/>
<dbReference type="GO" id="GO:0008270">
    <property type="term" value="F:zinc ion binding"/>
    <property type="evidence" value="ECO:0007669"/>
    <property type="project" value="InterPro"/>
</dbReference>
<dbReference type="PANTHER" id="PTHR36206">
    <property type="entry name" value="ASPERCRYPTIN BIOSYNTHESIS CLUSTER-SPECIFIC TRANSCRIPTION REGULATOR ATNN-RELATED"/>
    <property type="match status" value="1"/>
</dbReference>
<comment type="caution">
    <text evidence="9">The sequence shown here is derived from an EMBL/GenBank/DDBJ whole genome shotgun (WGS) entry which is preliminary data.</text>
</comment>
<dbReference type="PROSITE" id="PS50048">
    <property type="entry name" value="ZN2_CY6_FUNGAL_2"/>
    <property type="match status" value="1"/>
</dbReference>
<dbReference type="SMART" id="SM00066">
    <property type="entry name" value="GAL4"/>
    <property type="match status" value="1"/>
</dbReference>
<organism evidence="9 10">
    <name type="scientific">Recurvomyces mirabilis</name>
    <dbReference type="NCBI Taxonomy" id="574656"/>
    <lineage>
        <taxon>Eukaryota</taxon>
        <taxon>Fungi</taxon>
        <taxon>Dikarya</taxon>
        <taxon>Ascomycota</taxon>
        <taxon>Pezizomycotina</taxon>
        <taxon>Dothideomycetes</taxon>
        <taxon>Dothideomycetidae</taxon>
        <taxon>Mycosphaerellales</taxon>
        <taxon>Teratosphaeriaceae</taxon>
        <taxon>Recurvomyces</taxon>
    </lineage>
</organism>
<keyword evidence="2" id="KW-0862">Zinc</keyword>
<evidence type="ECO:0000256" key="5">
    <source>
        <dbReference type="ARBA" id="ARBA00023163"/>
    </source>
</evidence>
<proteinExistence type="predicted"/>
<dbReference type="CDD" id="cd00067">
    <property type="entry name" value="GAL4"/>
    <property type="match status" value="1"/>
</dbReference>
<keyword evidence="5" id="KW-0804">Transcription</keyword>
<evidence type="ECO:0000313" key="9">
    <source>
        <dbReference type="EMBL" id="KAK3673247.1"/>
    </source>
</evidence>
<keyword evidence="4" id="KW-0238">DNA-binding</keyword>
<keyword evidence="1" id="KW-0479">Metal-binding</keyword>
<feature type="region of interest" description="Disordered" evidence="7">
    <location>
        <begin position="346"/>
        <end position="390"/>
    </location>
</feature>
<dbReference type="Pfam" id="PF00172">
    <property type="entry name" value="Zn_clus"/>
    <property type="match status" value="1"/>
</dbReference>
<dbReference type="InterPro" id="IPR036864">
    <property type="entry name" value="Zn2-C6_fun-type_DNA-bd_sf"/>
</dbReference>
<feature type="domain" description="Zn(2)-C6 fungal-type" evidence="8">
    <location>
        <begin position="41"/>
        <end position="69"/>
    </location>
</feature>
<gene>
    <name evidence="9" type="ORF">LTR78_006792</name>
</gene>
<evidence type="ECO:0000256" key="6">
    <source>
        <dbReference type="ARBA" id="ARBA00023242"/>
    </source>
</evidence>
<dbReference type="Gene3D" id="4.10.240.10">
    <property type="entry name" value="Zn(2)-C6 fungal-type DNA-binding domain"/>
    <property type="match status" value="1"/>
</dbReference>
<evidence type="ECO:0000256" key="2">
    <source>
        <dbReference type="ARBA" id="ARBA00022833"/>
    </source>
</evidence>
<dbReference type="PANTHER" id="PTHR36206:SF14">
    <property type="entry name" value="ZN(2)-C6 FUNGAL-TYPE DOMAIN-CONTAINING PROTEIN-RELATED"/>
    <property type="match status" value="1"/>
</dbReference>
<evidence type="ECO:0000313" key="10">
    <source>
        <dbReference type="Proteomes" id="UP001274830"/>
    </source>
</evidence>
<dbReference type="InterPro" id="IPR001138">
    <property type="entry name" value="Zn2Cys6_DnaBD"/>
</dbReference>
<reference evidence="9" key="1">
    <citation type="submission" date="2023-07" db="EMBL/GenBank/DDBJ databases">
        <title>Black Yeasts Isolated from many extreme environments.</title>
        <authorList>
            <person name="Coleine C."/>
            <person name="Stajich J.E."/>
            <person name="Selbmann L."/>
        </authorList>
    </citation>
    <scope>NUCLEOTIDE SEQUENCE</scope>
    <source>
        <strain evidence="9">CCFEE 5485</strain>
    </source>
</reference>
<dbReference type="InterPro" id="IPR052360">
    <property type="entry name" value="Transcr_Regulatory_Proteins"/>
</dbReference>
<dbReference type="PROSITE" id="PS00463">
    <property type="entry name" value="ZN2_CY6_FUNGAL_1"/>
    <property type="match status" value="1"/>
</dbReference>
<dbReference type="GO" id="GO:0003677">
    <property type="term" value="F:DNA binding"/>
    <property type="evidence" value="ECO:0007669"/>
    <property type="project" value="UniProtKB-KW"/>
</dbReference>
<sequence>MTRFIDASQLEHNSWQARTAAHLQNARKHTARLGGKKSRTGCNTCRLRKVKCDETRPACRRCQTGGRQCEGYRSFSGLSAIHARPLTSVATTPFLALPDRDKRQLDFYISCGASRLAGSLDRDFWTRDILQLAHFESCVLDSLLAISTLYEHPQYLERFSRSHPSDPSDQDEDDGKKATVVLSAESEEGQSPPDQHHAAALHAYNRAIAKFRQRLEDGKASPLLALVSCVLFICIEVIRDDVYAALGLFSKSTGLLQQFEGQAFTNDERRLVTAVKLMLDRMGVLAAAFGHPRPQSYTPDKKPGDQLRRFKDMHDARNALFSIMADGHDFVRNVSSYRAKLFGNTMLPPTPSKYEEQDDRRPEDSDINLASSEPIAPESNVKSLLTPDQRRPEVKEDRILLVSSFDGMHGEVHCACDGGEDMCAVCYTGKDYSDPIPRISGRQRISDGSSPESDLKTLQAEQNRLETRLRQWRVDHAEMCEFVESQRTDAVSSLMLYFHTSHIWLSTRLTLLESSFDDHTAHFEEVLRHAEIYITSKEDERLTFTFEVGAIPPLYFTATKCRVPSIRRQALRLLARAPRKEAMWGATSTGQIAARLMAIEEEGLGLTPPAWDGKPLYPGGAMVQDQDMDSRLPAEDMRIHHLQLLVVKATRAHEMRVCRSRLVNGELVEIMHDFAI</sequence>
<accession>A0AAE0WK87</accession>
<dbReference type="Proteomes" id="UP001274830">
    <property type="component" value="Unassembled WGS sequence"/>
</dbReference>
<dbReference type="SUPFAM" id="SSF57701">
    <property type="entry name" value="Zn2/Cys6 DNA-binding domain"/>
    <property type="match status" value="1"/>
</dbReference>
<keyword evidence="3" id="KW-0805">Transcription regulation</keyword>
<evidence type="ECO:0000259" key="8">
    <source>
        <dbReference type="PROSITE" id="PS50048"/>
    </source>
</evidence>